<dbReference type="Gene3D" id="3.40.50.150">
    <property type="entry name" value="Vaccinia Virus protein VP39"/>
    <property type="match status" value="1"/>
</dbReference>
<protein>
    <submittedName>
        <fullName evidence="1">Methyltransferase type 12</fullName>
    </submittedName>
</protein>
<dbReference type="AlphaFoldDB" id="A0A150XVR9"/>
<comment type="caution">
    <text evidence="1">The sequence shown here is derived from an EMBL/GenBank/DDBJ whole genome shotgun (WGS) entry which is preliminary data.</text>
</comment>
<keyword evidence="1" id="KW-0489">Methyltransferase</keyword>
<evidence type="ECO:0000313" key="1">
    <source>
        <dbReference type="EMBL" id="KYG82857.1"/>
    </source>
</evidence>
<dbReference type="OrthoDB" id="9805171at2"/>
<accession>A0A150XVR9</accession>
<dbReference type="GO" id="GO:0008168">
    <property type="term" value="F:methyltransferase activity"/>
    <property type="evidence" value="ECO:0007669"/>
    <property type="project" value="UniProtKB-KW"/>
</dbReference>
<dbReference type="STRING" id="296218.AWN68_13820"/>
<keyword evidence="2" id="KW-1185">Reference proteome</keyword>
<dbReference type="GO" id="GO:0032259">
    <property type="term" value="P:methylation"/>
    <property type="evidence" value="ECO:0007669"/>
    <property type="project" value="UniProtKB-KW"/>
</dbReference>
<dbReference type="SUPFAM" id="SSF53335">
    <property type="entry name" value="S-adenosyl-L-methionine-dependent methyltransferases"/>
    <property type="match status" value="1"/>
</dbReference>
<keyword evidence="1" id="KW-0808">Transferase</keyword>
<gene>
    <name evidence="1" type="ORF">AWN68_13820</name>
</gene>
<dbReference type="EMBL" id="LRDB01000002">
    <property type="protein sequence ID" value="KYG82857.1"/>
    <property type="molecule type" value="Genomic_DNA"/>
</dbReference>
<reference evidence="1 2" key="1">
    <citation type="submission" date="2016-01" db="EMBL/GenBank/DDBJ databases">
        <title>Genome sequencing of Roseivirga echinicomitans KMM 6058.</title>
        <authorList>
            <person name="Selvaratnam C."/>
            <person name="Thevarajoo S."/>
            <person name="Goh K.M."/>
            <person name="Ee R."/>
            <person name="Chan K.-G."/>
            <person name="Chong C.S."/>
        </authorList>
    </citation>
    <scope>NUCLEOTIDE SEQUENCE [LARGE SCALE GENOMIC DNA]</scope>
    <source>
        <strain evidence="1 2">KMM 6058</strain>
    </source>
</reference>
<name>A0A150XVR9_9BACT</name>
<organism evidence="1 2">
    <name type="scientific">Roseivirga echinicomitans</name>
    <dbReference type="NCBI Taxonomy" id="296218"/>
    <lineage>
        <taxon>Bacteria</taxon>
        <taxon>Pseudomonadati</taxon>
        <taxon>Bacteroidota</taxon>
        <taxon>Cytophagia</taxon>
        <taxon>Cytophagales</taxon>
        <taxon>Roseivirgaceae</taxon>
        <taxon>Roseivirga</taxon>
    </lineage>
</organism>
<dbReference type="CDD" id="cd02440">
    <property type="entry name" value="AdoMet_MTases"/>
    <property type="match status" value="1"/>
</dbReference>
<dbReference type="Pfam" id="PF13489">
    <property type="entry name" value="Methyltransf_23"/>
    <property type="match status" value="1"/>
</dbReference>
<sequence>MSFSQEIIQGKRFEFGKNWNSFLKTLDDKRIEVAIDSLKEMLEVEDLAGKKFLDIGSGSGLFSLAAKKLGAEVYSFDFDTDSVGCTKYLRDTYFPESNWIVEEGSVLDDGYIKSLGQFDIVYSWGVLHHTGQMYKALDNAALPVKDGGKLFIAIYNDEGAKSKVWKKLKRLYVKSTAGKYLTIMLYTPYYLMKNFLMDILYLRKPPLARYKEFKKKRGMSWKHDLVDWLGGYPFEVANIPAIFNFYKERGFILNMVTAKKGKGCNQFVFTKEGLNK</sequence>
<proteinExistence type="predicted"/>
<dbReference type="Proteomes" id="UP000075615">
    <property type="component" value="Unassembled WGS sequence"/>
</dbReference>
<dbReference type="InterPro" id="IPR029063">
    <property type="entry name" value="SAM-dependent_MTases_sf"/>
</dbReference>
<dbReference type="RefSeq" id="WP_068412134.1">
    <property type="nucleotide sequence ID" value="NZ_LRDB01000002.1"/>
</dbReference>
<evidence type="ECO:0000313" key="2">
    <source>
        <dbReference type="Proteomes" id="UP000075615"/>
    </source>
</evidence>